<dbReference type="EMBL" id="JAROCY010000002">
    <property type="protein sequence ID" value="MDF8331952.1"/>
    <property type="molecule type" value="Genomic_DNA"/>
</dbReference>
<evidence type="ECO:0000256" key="1">
    <source>
        <dbReference type="SAM" id="MobiDB-lite"/>
    </source>
</evidence>
<evidence type="ECO:0000313" key="3">
    <source>
        <dbReference type="EMBL" id="MDF8331952.1"/>
    </source>
</evidence>
<evidence type="ECO:0000313" key="4">
    <source>
        <dbReference type="Proteomes" id="UP001222770"/>
    </source>
</evidence>
<keyword evidence="4" id="KW-1185">Reference proteome</keyword>
<name>A0ABT6CHY3_9SPHN</name>
<protein>
    <recommendedName>
        <fullName evidence="5">Lipoprotein</fullName>
    </recommendedName>
</protein>
<dbReference type="RefSeq" id="WP_277275107.1">
    <property type="nucleotide sequence ID" value="NZ_JAROCY010000002.1"/>
</dbReference>
<feature type="chain" id="PRO_5046548137" description="Lipoprotein" evidence="2">
    <location>
        <begin position="24"/>
        <end position="149"/>
    </location>
</feature>
<keyword evidence="2" id="KW-0732">Signal</keyword>
<reference evidence="3 4" key="1">
    <citation type="submission" date="2023-03" db="EMBL/GenBank/DDBJ databases">
        <title>Novosphingobium cyanobacteriorum sp. nov., isolated from a eutrophic reservoir during the Microcystis bloom period.</title>
        <authorList>
            <person name="Kang M."/>
            <person name="Le V."/>
            <person name="Ko S.-R."/>
            <person name="Lee S.-A."/>
            <person name="Ahn C.-Y."/>
        </authorList>
    </citation>
    <scope>NUCLEOTIDE SEQUENCE [LARGE SCALE GENOMIC DNA]</scope>
    <source>
        <strain evidence="3 4">HBC54</strain>
    </source>
</reference>
<dbReference type="Proteomes" id="UP001222770">
    <property type="component" value="Unassembled WGS sequence"/>
</dbReference>
<organism evidence="3 4">
    <name type="scientific">Novosphingobium cyanobacteriorum</name>
    <dbReference type="NCBI Taxonomy" id="3024215"/>
    <lineage>
        <taxon>Bacteria</taxon>
        <taxon>Pseudomonadati</taxon>
        <taxon>Pseudomonadota</taxon>
        <taxon>Alphaproteobacteria</taxon>
        <taxon>Sphingomonadales</taxon>
        <taxon>Sphingomonadaceae</taxon>
        <taxon>Novosphingobium</taxon>
    </lineage>
</organism>
<comment type="caution">
    <text evidence="3">The sequence shown here is derived from an EMBL/GenBank/DDBJ whole genome shotgun (WGS) entry which is preliminary data.</text>
</comment>
<evidence type="ECO:0000256" key="2">
    <source>
        <dbReference type="SAM" id="SignalP"/>
    </source>
</evidence>
<proteinExistence type="predicted"/>
<accession>A0ABT6CHY3</accession>
<sequence length="149" mass="15323">MKVQWLLPMLALPLLTVAACHPAAPPPPVDDTARDAAPQPDPAPSPKAAAKPAIPAKLHATGTEPFWGAIVDGAVLTYSTPEFPNGIRITVSRAEKPGSAVFTGALDGKPLTLTVAPGTCSDGMSDKVYSFTALREIGPDSARGCADPQ</sequence>
<feature type="region of interest" description="Disordered" evidence="1">
    <location>
        <begin position="25"/>
        <end position="53"/>
    </location>
</feature>
<evidence type="ECO:0008006" key="5">
    <source>
        <dbReference type="Google" id="ProtNLM"/>
    </source>
</evidence>
<feature type="signal peptide" evidence="2">
    <location>
        <begin position="1"/>
        <end position="23"/>
    </location>
</feature>
<dbReference type="PROSITE" id="PS51257">
    <property type="entry name" value="PROKAR_LIPOPROTEIN"/>
    <property type="match status" value="1"/>
</dbReference>
<gene>
    <name evidence="3" type="ORF">POM99_01950</name>
</gene>